<protein>
    <submittedName>
        <fullName evidence="1">Substrate import-associated zinc metallohydrolase lipoprotein</fullName>
    </submittedName>
</protein>
<keyword evidence="2" id="KW-1185">Reference proteome</keyword>
<dbReference type="AlphaFoldDB" id="A0A1H2V2P1"/>
<proteinExistence type="predicted"/>
<dbReference type="EMBL" id="FNND01000003">
    <property type="protein sequence ID" value="SDW62561.1"/>
    <property type="molecule type" value="Genomic_DNA"/>
</dbReference>
<comment type="caution">
    <text evidence="1">The sequence shown here is derived from an EMBL/GenBank/DDBJ whole genome shotgun (WGS) entry which is preliminary data.</text>
</comment>
<dbReference type="PROSITE" id="PS51257">
    <property type="entry name" value="PROKAR_LIPOPROTEIN"/>
    <property type="match status" value="1"/>
</dbReference>
<accession>A0A1H2V2P1</accession>
<dbReference type="OrthoDB" id="1113652at2"/>
<name>A0A1H2V2P1_9FLAO</name>
<sequence>MKKITYICIALSVVFSSCNKKETLDPQSVIHDDTDPRTALDTYIQNEYINPYNIEVNYKYVDINYELGRYLYPPTESKVQPFLEMIKYVWLGAYQQVAGTTFVSQVAPRQISLIGGRNLDPQRNPETYLFEETLGQADNGAKITIARVDYYDPAHPDEDNIRHIIHTIQHEYCHIVNQHKPFAPEFGKITPDDYSSSWHGKTTAQANALGFITNYAAANPFEDFAEMTSHMLMKSKAQWDAALNAMPEKGKVALKKKEAFIVEYFRAEWGIDFYQLQRVAYQRMQNYL</sequence>
<dbReference type="GeneID" id="85017024"/>
<gene>
    <name evidence="1" type="ORF">SAMN05444420_10341</name>
</gene>
<dbReference type="InterPro" id="IPR030890">
    <property type="entry name" value="LP_HExxH_w_TonB"/>
</dbReference>
<evidence type="ECO:0000313" key="1">
    <source>
        <dbReference type="EMBL" id="SDW62561.1"/>
    </source>
</evidence>
<dbReference type="Pfam" id="PF15890">
    <property type="entry name" value="Peptidase_Mx1"/>
    <property type="match status" value="1"/>
</dbReference>
<reference evidence="1 2" key="1">
    <citation type="submission" date="2016-10" db="EMBL/GenBank/DDBJ databases">
        <authorList>
            <person name="Varghese N."/>
            <person name="Submissions S."/>
        </authorList>
    </citation>
    <scope>NUCLEOTIDE SEQUENCE [LARGE SCALE GENOMIC DNA]</scope>
    <source>
        <strain evidence="1 2">DSM 11449</strain>
    </source>
</reference>
<dbReference type="Gene3D" id="3.40.390.70">
    <property type="match status" value="1"/>
</dbReference>
<evidence type="ECO:0000313" key="2">
    <source>
        <dbReference type="Proteomes" id="UP000182771"/>
    </source>
</evidence>
<dbReference type="GO" id="GO:0016787">
    <property type="term" value="F:hydrolase activity"/>
    <property type="evidence" value="ECO:0007669"/>
    <property type="project" value="UniProtKB-KW"/>
</dbReference>
<dbReference type="SUPFAM" id="SSF55486">
    <property type="entry name" value="Metalloproteases ('zincins'), catalytic domain"/>
    <property type="match status" value="1"/>
</dbReference>
<organism evidence="1 2">
    <name type="scientific">Capnocytophaga granulosa</name>
    <dbReference type="NCBI Taxonomy" id="45242"/>
    <lineage>
        <taxon>Bacteria</taxon>
        <taxon>Pseudomonadati</taxon>
        <taxon>Bacteroidota</taxon>
        <taxon>Flavobacteriia</taxon>
        <taxon>Flavobacteriales</taxon>
        <taxon>Flavobacteriaceae</taxon>
        <taxon>Capnocytophaga</taxon>
    </lineage>
</organism>
<dbReference type="NCBIfam" id="TIGR04549">
    <property type="entry name" value="LP_HExxH_w_tonB"/>
    <property type="match status" value="1"/>
</dbReference>
<keyword evidence="1" id="KW-0449">Lipoprotein</keyword>
<dbReference type="RefSeq" id="WP_016420419.1">
    <property type="nucleotide sequence ID" value="NZ_FNND01000003.1"/>
</dbReference>
<dbReference type="Proteomes" id="UP000182771">
    <property type="component" value="Unassembled WGS sequence"/>
</dbReference>
<keyword evidence="1" id="KW-0378">Hydrolase</keyword>